<evidence type="ECO:0000313" key="2">
    <source>
        <dbReference type="Proteomes" id="UP000789920"/>
    </source>
</evidence>
<reference evidence="1" key="1">
    <citation type="submission" date="2021-06" db="EMBL/GenBank/DDBJ databases">
        <authorList>
            <person name="Kallberg Y."/>
            <person name="Tangrot J."/>
            <person name="Rosling A."/>
        </authorList>
    </citation>
    <scope>NUCLEOTIDE SEQUENCE</scope>
    <source>
        <strain evidence="1">MA461A</strain>
    </source>
</reference>
<keyword evidence="2" id="KW-1185">Reference proteome</keyword>
<accession>A0ACA9PT77</accession>
<protein>
    <submittedName>
        <fullName evidence="1">11004_t:CDS:1</fullName>
    </submittedName>
</protein>
<evidence type="ECO:0000313" key="1">
    <source>
        <dbReference type="EMBL" id="CAG8721410.1"/>
    </source>
</evidence>
<feature type="non-terminal residue" evidence="1">
    <location>
        <position position="1"/>
    </location>
</feature>
<dbReference type="EMBL" id="CAJVQC010023226">
    <property type="protein sequence ID" value="CAG8721410.1"/>
    <property type="molecule type" value="Genomic_DNA"/>
</dbReference>
<gene>
    <name evidence="1" type="ORF">RPERSI_LOCUS11329</name>
</gene>
<proteinExistence type="predicted"/>
<sequence>VDTWVQRLPVESRLNFLDPSGLKEVYAIQQLDFRKSLDMCYTHQGLSKI</sequence>
<dbReference type="Proteomes" id="UP000789920">
    <property type="component" value="Unassembled WGS sequence"/>
</dbReference>
<organism evidence="1 2">
    <name type="scientific">Racocetra persica</name>
    <dbReference type="NCBI Taxonomy" id="160502"/>
    <lineage>
        <taxon>Eukaryota</taxon>
        <taxon>Fungi</taxon>
        <taxon>Fungi incertae sedis</taxon>
        <taxon>Mucoromycota</taxon>
        <taxon>Glomeromycotina</taxon>
        <taxon>Glomeromycetes</taxon>
        <taxon>Diversisporales</taxon>
        <taxon>Gigasporaceae</taxon>
        <taxon>Racocetra</taxon>
    </lineage>
</organism>
<name>A0ACA9PT77_9GLOM</name>
<comment type="caution">
    <text evidence="1">The sequence shown here is derived from an EMBL/GenBank/DDBJ whole genome shotgun (WGS) entry which is preliminary data.</text>
</comment>